<dbReference type="Proteomes" id="UP000324222">
    <property type="component" value="Unassembled WGS sequence"/>
</dbReference>
<dbReference type="EMBL" id="VSRR010016111">
    <property type="protein sequence ID" value="MPC58926.1"/>
    <property type="molecule type" value="Genomic_DNA"/>
</dbReference>
<dbReference type="AlphaFoldDB" id="A0A5B7GN47"/>
<keyword evidence="2" id="KW-1185">Reference proteome</keyword>
<sequence>MSMVSKFSLPRQVGYRALREGVRGEAWRGQALLLSGGEGSRWRTGVTRAREISEPCTATKVRVPRVGGVTMVTREAP</sequence>
<protein>
    <submittedName>
        <fullName evidence="1">Uncharacterized protein</fullName>
    </submittedName>
</protein>
<comment type="caution">
    <text evidence="1">The sequence shown here is derived from an EMBL/GenBank/DDBJ whole genome shotgun (WGS) entry which is preliminary data.</text>
</comment>
<evidence type="ECO:0000313" key="1">
    <source>
        <dbReference type="EMBL" id="MPC58926.1"/>
    </source>
</evidence>
<proteinExistence type="predicted"/>
<evidence type="ECO:0000313" key="2">
    <source>
        <dbReference type="Proteomes" id="UP000324222"/>
    </source>
</evidence>
<name>A0A5B7GN47_PORTR</name>
<reference evidence="1 2" key="1">
    <citation type="submission" date="2019-05" db="EMBL/GenBank/DDBJ databases">
        <title>Another draft genome of Portunus trituberculatus and its Hox gene families provides insights of decapod evolution.</title>
        <authorList>
            <person name="Jeong J.-H."/>
            <person name="Song I."/>
            <person name="Kim S."/>
            <person name="Choi T."/>
            <person name="Kim D."/>
            <person name="Ryu S."/>
            <person name="Kim W."/>
        </authorList>
    </citation>
    <scope>NUCLEOTIDE SEQUENCE [LARGE SCALE GENOMIC DNA]</scope>
    <source>
        <tissue evidence="1">Muscle</tissue>
    </source>
</reference>
<organism evidence="1 2">
    <name type="scientific">Portunus trituberculatus</name>
    <name type="common">Swimming crab</name>
    <name type="synonym">Neptunus trituberculatus</name>
    <dbReference type="NCBI Taxonomy" id="210409"/>
    <lineage>
        <taxon>Eukaryota</taxon>
        <taxon>Metazoa</taxon>
        <taxon>Ecdysozoa</taxon>
        <taxon>Arthropoda</taxon>
        <taxon>Crustacea</taxon>
        <taxon>Multicrustacea</taxon>
        <taxon>Malacostraca</taxon>
        <taxon>Eumalacostraca</taxon>
        <taxon>Eucarida</taxon>
        <taxon>Decapoda</taxon>
        <taxon>Pleocyemata</taxon>
        <taxon>Brachyura</taxon>
        <taxon>Eubrachyura</taxon>
        <taxon>Portunoidea</taxon>
        <taxon>Portunidae</taxon>
        <taxon>Portuninae</taxon>
        <taxon>Portunus</taxon>
    </lineage>
</organism>
<accession>A0A5B7GN47</accession>
<gene>
    <name evidence="1" type="ORF">E2C01_052938</name>
</gene>